<keyword evidence="3" id="KW-1185">Reference proteome</keyword>
<gene>
    <name evidence="2" type="ORF">E1B28_011250</name>
</gene>
<evidence type="ECO:0000256" key="1">
    <source>
        <dbReference type="SAM" id="SignalP"/>
    </source>
</evidence>
<feature type="chain" id="PRO_5040253954" evidence="1">
    <location>
        <begin position="21"/>
        <end position="63"/>
    </location>
</feature>
<evidence type="ECO:0000313" key="3">
    <source>
        <dbReference type="Proteomes" id="UP001049176"/>
    </source>
</evidence>
<dbReference type="RefSeq" id="XP_043006053.1">
    <property type="nucleotide sequence ID" value="XM_043156268.1"/>
</dbReference>
<reference evidence="2" key="1">
    <citation type="journal article" date="2021" name="Genome Biol. Evol.">
        <title>The assembled and annotated genome of the fairy-ring fungus Marasmius oreades.</title>
        <authorList>
            <person name="Hiltunen M."/>
            <person name="Ament-Velasquez S.L."/>
            <person name="Johannesson H."/>
        </authorList>
    </citation>
    <scope>NUCLEOTIDE SEQUENCE</scope>
    <source>
        <strain evidence="2">03SP1</strain>
    </source>
</reference>
<dbReference type="Proteomes" id="UP001049176">
    <property type="component" value="Chromosome 7"/>
</dbReference>
<proteinExistence type="predicted"/>
<dbReference type="KEGG" id="more:E1B28_011250"/>
<protein>
    <submittedName>
        <fullName evidence="2">Uncharacterized protein</fullName>
    </submittedName>
</protein>
<dbReference type="GeneID" id="66080325"/>
<dbReference type="EMBL" id="CM032187">
    <property type="protein sequence ID" value="KAG7089583.1"/>
    <property type="molecule type" value="Genomic_DNA"/>
</dbReference>
<organism evidence="2 3">
    <name type="scientific">Marasmius oreades</name>
    <name type="common">fairy-ring Marasmius</name>
    <dbReference type="NCBI Taxonomy" id="181124"/>
    <lineage>
        <taxon>Eukaryota</taxon>
        <taxon>Fungi</taxon>
        <taxon>Dikarya</taxon>
        <taxon>Basidiomycota</taxon>
        <taxon>Agaricomycotina</taxon>
        <taxon>Agaricomycetes</taxon>
        <taxon>Agaricomycetidae</taxon>
        <taxon>Agaricales</taxon>
        <taxon>Marasmiineae</taxon>
        <taxon>Marasmiaceae</taxon>
        <taxon>Marasmius</taxon>
    </lineage>
</organism>
<dbReference type="OrthoDB" id="3362246at2759"/>
<dbReference type="AlphaFoldDB" id="A0A9P7UPS4"/>
<name>A0A9P7UPS4_9AGAR</name>
<keyword evidence="1" id="KW-0732">Signal</keyword>
<comment type="caution">
    <text evidence="2">The sequence shown here is derived from an EMBL/GenBank/DDBJ whole genome shotgun (WGS) entry which is preliminary data.</text>
</comment>
<accession>A0A9P7UPS4</accession>
<evidence type="ECO:0000313" key="2">
    <source>
        <dbReference type="EMBL" id="KAG7089583.1"/>
    </source>
</evidence>
<sequence>MKYAAFGSFLAALLSSGVYGAPQAQQPSSAVTMNTPTNLITCEPVMLTWSGGTGVWLARSAIR</sequence>
<feature type="signal peptide" evidence="1">
    <location>
        <begin position="1"/>
        <end position="20"/>
    </location>
</feature>